<dbReference type="SMART" id="SM00184">
    <property type="entry name" value="RING"/>
    <property type="match status" value="1"/>
</dbReference>
<evidence type="ECO:0000259" key="5">
    <source>
        <dbReference type="PROSITE" id="PS50089"/>
    </source>
</evidence>
<protein>
    <submittedName>
        <fullName evidence="6">Tripartite motif-containing protein 58</fullName>
    </submittedName>
</protein>
<name>C1BX36_ESOLU</name>
<dbReference type="Pfam" id="PF13445">
    <property type="entry name" value="zf-RING_UBOX"/>
    <property type="match status" value="1"/>
</dbReference>
<evidence type="ECO:0000256" key="1">
    <source>
        <dbReference type="ARBA" id="ARBA00022723"/>
    </source>
</evidence>
<dbReference type="InterPro" id="IPR013083">
    <property type="entry name" value="Znf_RING/FYVE/PHD"/>
</dbReference>
<dbReference type="AlphaFoldDB" id="C1BX36"/>
<keyword evidence="3" id="KW-0862">Zinc</keyword>
<dbReference type="PANTHER" id="PTHR25465">
    <property type="entry name" value="B-BOX DOMAIN CONTAINING"/>
    <property type="match status" value="1"/>
</dbReference>
<dbReference type="GO" id="GO:0008270">
    <property type="term" value="F:zinc ion binding"/>
    <property type="evidence" value="ECO:0007669"/>
    <property type="project" value="UniProtKB-KW"/>
</dbReference>
<dbReference type="Gene3D" id="3.30.40.10">
    <property type="entry name" value="Zinc/RING finger domain, C3HC4 (zinc finger)"/>
    <property type="match status" value="1"/>
</dbReference>
<keyword evidence="2 4" id="KW-0863">Zinc-finger</keyword>
<gene>
    <name evidence="6" type="primary">TRI58</name>
</gene>
<dbReference type="PROSITE" id="PS00518">
    <property type="entry name" value="ZF_RING_1"/>
    <property type="match status" value="1"/>
</dbReference>
<sequence>MKREPEEGSRCSVCEEVLRAPVSIPCGHSYCKQCITKSREHLVSSGEFGCPQCTKRFRHLNKENPSEQC</sequence>
<dbReference type="PANTHER" id="PTHR25465:SF14">
    <property type="entry name" value="E3 UBIQUITIN-PROTEIN LIGASE TRIM65"/>
    <property type="match status" value="1"/>
</dbReference>
<keyword evidence="1" id="KW-0479">Metal-binding</keyword>
<organism evidence="6">
    <name type="scientific">Esox lucius</name>
    <name type="common">Northern pike</name>
    <dbReference type="NCBI Taxonomy" id="8010"/>
    <lineage>
        <taxon>Eukaryota</taxon>
        <taxon>Metazoa</taxon>
        <taxon>Chordata</taxon>
        <taxon>Craniata</taxon>
        <taxon>Vertebrata</taxon>
        <taxon>Euteleostomi</taxon>
        <taxon>Actinopterygii</taxon>
        <taxon>Neopterygii</taxon>
        <taxon>Teleostei</taxon>
        <taxon>Protacanthopterygii</taxon>
        <taxon>Esociformes</taxon>
        <taxon>Esocidae</taxon>
        <taxon>Esox</taxon>
    </lineage>
</organism>
<evidence type="ECO:0000256" key="2">
    <source>
        <dbReference type="ARBA" id="ARBA00022771"/>
    </source>
</evidence>
<evidence type="ECO:0000313" key="6">
    <source>
        <dbReference type="EMBL" id="ACO13589.1"/>
    </source>
</evidence>
<dbReference type="PROSITE" id="PS50089">
    <property type="entry name" value="ZF_RING_2"/>
    <property type="match status" value="1"/>
</dbReference>
<dbReference type="SUPFAM" id="SSF57850">
    <property type="entry name" value="RING/U-box"/>
    <property type="match status" value="1"/>
</dbReference>
<dbReference type="InterPro" id="IPR017907">
    <property type="entry name" value="Znf_RING_CS"/>
</dbReference>
<feature type="domain" description="RING-type" evidence="5">
    <location>
        <begin position="11"/>
        <end position="54"/>
    </location>
</feature>
<accession>C1BX36</accession>
<dbReference type="InterPro" id="IPR027370">
    <property type="entry name" value="Znf-RING_euk"/>
</dbReference>
<reference evidence="6" key="1">
    <citation type="journal article" date="2010" name="BMC Genomics">
        <title>Salmo salar and Esox lucius full-length cDNA sequences reveal changes in evolutionary pressures on a post-tetraploidization genome.</title>
        <authorList>
            <person name="Leong J.S."/>
            <person name="Jantzen S.G."/>
            <person name="von Schalburg K.R."/>
            <person name="Cooper G.A."/>
            <person name="Messmer A.M."/>
            <person name="Liao N.Y."/>
            <person name="Munro S."/>
            <person name="Moore R."/>
            <person name="Holt R.A."/>
            <person name="Jones S.J."/>
            <person name="Davidson W.S."/>
            <person name="Koop B.F."/>
        </authorList>
    </citation>
    <scope>NUCLEOTIDE SEQUENCE</scope>
    <source>
        <tissue evidence="6">Mixed</tissue>
    </source>
</reference>
<evidence type="ECO:0000256" key="4">
    <source>
        <dbReference type="PROSITE-ProRule" id="PRU00175"/>
    </source>
</evidence>
<evidence type="ECO:0000256" key="3">
    <source>
        <dbReference type="ARBA" id="ARBA00022833"/>
    </source>
</evidence>
<proteinExistence type="evidence at transcript level"/>
<dbReference type="EMBL" id="BT079165">
    <property type="protein sequence ID" value="ACO13589.1"/>
    <property type="molecule type" value="mRNA"/>
</dbReference>
<dbReference type="InterPro" id="IPR001841">
    <property type="entry name" value="Znf_RING"/>
</dbReference>
<dbReference type="InterPro" id="IPR051051">
    <property type="entry name" value="E3_ubiq-ligase_TRIM/RNF"/>
</dbReference>
<reference evidence="6" key="2">
    <citation type="submission" date="2010-07" db="EMBL/GenBank/DDBJ databases">
        <title>Esox lucius ESTs and full-length cDNAs.</title>
        <authorList>
            <consortium name="cGRASP (B.F. Koop &amp; W.S. Davidson)"/>
            <person name="Leong J."/>
            <person name="Jantzen S."/>
            <person name="Cooper G."/>
            <person name="Davidson W.S."/>
            <person name="Koop B.F."/>
        </authorList>
    </citation>
    <scope>NUCLEOTIDE SEQUENCE</scope>
    <source>
        <tissue evidence="6">Mixed</tissue>
    </source>
</reference>